<dbReference type="GO" id="GO:0005576">
    <property type="term" value="C:extracellular region"/>
    <property type="evidence" value="ECO:0007669"/>
    <property type="project" value="InterPro"/>
</dbReference>
<keyword evidence="9" id="KW-1185">Reference proteome</keyword>
<dbReference type="PANTHER" id="PTHR23301">
    <property type="entry name" value="CHITIN BINDING PERITROPHIN-A"/>
    <property type="match status" value="1"/>
</dbReference>
<dbReference type="InterPro" id="IPR036508">
    <property type="entry name" value="Chitin-bd_dom_sf"/>
</dbReference>
<keyword evidence="2 6" id="KW-0732">Signal</keyword>
<evidence type="ECO:0000256" key="4">
    <source>
        <dbReference type="ARBA" id="ARBA00023157"/>
    </source>
</evidence>
<evidence type="ECO:0000259" key="7">
    <source>
        <dbReference type="PROSITE" id="PS50940"/>
    </source>
</evidence>
<reference evidence="8" key="1">
    <citation type="submission" date="2022-07" db="EMBL/GenBank/DDBJ databases">
        <authorList>
            <person name="Trinca V."/>
            <person name="Uliana J.V.C."/>
            <person name="Torres T.T."/>
            <person name="Ward R.J."/>
            <person name="Monesi N."/>
        </authorList>
    </citation>
    <scope>NUCLEOTIDE SEQUENCE</scope>
    <source>
        <strain evidence="8">HSMRA1968</strain>
        <tissue evidence="8">Whole embryos</tissue>
    </source>
</reference>
<keyword evidence="3" id="KW-0677">Repeat</keyword>
<dbReference type="InterPro" id="IPR002557">
    <property type="entry name" value="Chitin-bd_dom"/>
</dbReference>
<dbReference type="Proteomes" id="UP001151699">
    <property type="component" value="Chromosome X"/>
</dbReference>
<evidence type="ECO:0000256" key="3">
    <source>
        <dbReference type="ARBA" id="ARBA00022737"/>
    </source>
</evidence>
<dbReference type="AlphaFoldDB" id="A0A9Q0MYS8"/>
<feature type="chain" id="PRO_5040400036" description="Chitin-binding type-2 domain-containing protein" evidence="6">
    <location>
        <begin position="27"/>
        <end position="258"/>
    </location>
</feature>
<feature type="signal peptide" evidence="6">
    <location>
        <begin position="1"/>
        <end position="26"/>
    </location>
</feature>
<evidence type="ECO:0000256" key="1">
    <source>
        <dbReference type="ARBA" id="ARBA00022669"/>
    </source>
</evidence>
<dbReference type="InterPro" id="IPR051940">
    <property type="entry name" value="Chitin_bind-dev_reg"/>
</dbReference>
<dbReference type="PROSITE" id="PS50940">
    <property type="entry name" value="CHIT_BIND_II"/>
    <property type="match status" value="2"/>
</dbReference>
<evidence type="ECO:0000313" key="8">
    <source>
        <dbReference type="EMBL" id="KAJ6640331.1"/>
    </source>
</evidence>
<dbReference type="SMART" id="SM00494">
    <property type="entry name" value="ChtBD2"/>
    <property type="match status" value="3"/>
</dbReference>
<evidence type="ECO:0000256" key="2">
    <source>
        <dbReference type="ARBA" id="ARBA00022729"/>
    </source>
</evidence>
<dbReference type="EMBL" id="WJQU01000003">
    <property type="protein sequence ID" value="KAJ6640331.1"/>
    <property type="molecule type" value="Genomic_DNA"/>
</dbReference>
<keyword evidence="5" id="KW-0325">Glycoprotein</keyword>
<dbReference type="PANTHER" id="PTHR23301:SF0">
    <property type="entry name" value="CHITIN-BINDING TYPE-2 DOMAIN-CONTAINING PROTEIN-RELATED"/>
    <property type="match status" value="1"/>
</dbReference>
<dbReference type="Pfam" id="PF01607">
    <property type="entry name" value="CBM_14"/>
    <property type="match status" value="2"/>
</dbReference>
<dbReference type="GO" id="GO:0008061">
    <property type="term" value="F:chitin binding"/>
    <property type="evidence" value="ECO:0007669"/>
    <property type="project" value="UniProtKB-KW"/>
</dbReference>
<gene>
    <name evidence="8" type="ORF">Bhyg_13081</name>
</gene>
<sequence length="258" mass="29434">MFGISIGLLIVLTTQLYFVTLQSTSCENDQHDPFPSPFGECHFYYICVPYGDKMEANRVYCDIQQCCGNHYSEDKMTCLPPDEALCLPILRNLTCDNVNQLLSHPTNCSRFFECSSLRPAVRECPDNQHFNSTLRTCVAREVAGCEKRPFCSKFDDPMRPTLLPDPTNCAAFYKCHNGQAMLMQCPNNLYFSVEKCRSNAYEEFSSTDLTNNIDGIERFHVMGPRAVQPELDIKLAVVDMNHKRFNQFGKKNNEIQSS</sequence>
<dbReference type="Gene3D" id="2.170.140.10">
    <property type="entry name" value="Chitin binding domain"/>
    <property type="match status" value="2"/>
</dbReference>
<dbReference type="OrthoDB" id="6020543at2759"/>
<keyword evidence="4" id="KW-1015">Disulfide bond</keyword>
<evidence type="ECO:0000256" key="5">
    <source>
        <dbReference type="ARBA" id="ARBA00023180"/>
    </source>
</evidence>
<protein>
    <recommendedName>
        <fullName evidence="7">Chitin-binding type-2 domain-containing protein</fullName>
    </recommendedName>
</protein>
<evidence type="ECO:0000256" key="6">
    <source>
        <dbReference type="SAM" id="SignalP"/>
    </source>
</evidence>
<keyword evidence="1" id="KW-0147">Chitin-binding</keyword>
<dbReference type="SUPFAM" id="SSF57625">
    <property type="entry name" value="Invertebrate chitin-binding proteins"/>
    <property type="match status" value="2"/>
</dbReference>
<accession>A0A9Q0MYS8</accession>
<name>A0A9Q0MYS8_9DIPT</name>
<organism evidence="8 9">
    <name type="scientific">Pseudolycoriella hygida</name>
    <dbReference type="NCBI Taxonomy" id="35572"/>
    <lineage>
        <taxon>Eukaryota</taxon>
        <taxon>Metazoa</taxon>
        <taxon>Ecdysozoa</taxon>
        <taxon>Arthropoda</taxon>
        <taxon>Hexapoda</taxon>
        <taxon>Insecta</taxon>
        <taxon>Pterygota</taxon>
        <taxon>Neoptera</taxon>
        <taxon>Endopterygota</taxon>
        <taxon>Diptera</taxon>
        <taxon>Nematocera</taxon>
        <taxon>Sciaroidea</taxon>
        <taxon>Sciaridae</taxon>
        <taxon>Pseudolycoriella</taxon>
    </lineage>
</organism>
<feature type="domain" description="Chitin-binding type-2" evidence="7">
    <location>
        <begin position="148"/>
        <end position="196"/>
    </location>
</feature>
<feature type="domain" description="Chitin-binding type-2" evidence="7">
    <location>
        <begin position="92"/>
        <end position="147"/>
    </location>
</feature>
<evidence type="ECO:0000313" key="9">
    <source>
        <dbReference type="Proteomes" id="UP001151699"/>
    </source>
</evidence>
<comment type="caution">
    <text evidence="8">The sequence shown here is derived from an EMBL/GenBank/DDBJ whole genome shotgun (WGS) entry which is preliminary data.</text>
</comment>
<proteinExistence type="predicted"/>